<dbReference type="GO" id="GO:0004439">
    <property type="term" value="F:phosphatidylinositol-4,5-bisphosphate 5-phosphatase activity"/>
    <property type="evidence" value="ECO:0007669"/>
    <property type="project" value="TreeGrafter"/>
</dbReference>
<dbReference type="Proteomes" id="UP000054248">
    <property type="component" value="Unassembled WGS sequence"/>
</dbReference>
<dbReference type="STRING" id="1051891.A0A0C3LEM8"/>
<dbReference type="Gene3D" id="3.60.10.10">
    <property type="entry name" value="Endonuclease/exonuclease/phosphatase"/>
    <property type="match status" value="1"/>
</dbReference>
<dbReference type="OrthoDB" id="2248459at2759"/>
<dbReference type="EMBL" id="KN823198">
    <property type="protein sequence ID" value="KIO19887.1"/>
    <property type="molecule type" value="Genomic_DNA"/>
</dbReference>
<dbReference type="InterPro" id="IPR000300">
    <property type="entry name" value="IPPc"/>
</dbReference>
<keyword evidence="4" id="KW-1185">Reference proteome</keyword>
<evidence type="ECO:0000256" key="1">
    <source>
        <dbReference type="SAM" id="MobiDB-lite"/>
    </source>
</evidence>
<dbReference type="SMART" id="SM00128">
    <property type="entry name" value="IPPc"/>
    <property type="match status" value="1"/>
</dbReference>
<name>A0A0C3LEM8_9AGAM</name>
<sequence length="730" mass="80848">MEFAPNQATQSGSSTTSEAGRFLWCGTKDGHLFELDTWTGEVSATRNAAHGAAVIHILRYKNAVVTIDEKGKALVFGNPDSPTTAPAVVEGQENADPDGWTDGSGGMNCLLMNTTPRVIRLTEKQSFARILYGKLWTSAGSGIPTGDGNSDTSSSNASLPPPTASSLGKAATLLLTEGGVGAVTSATVLVTKPGLVYVGHEGGYVTVWDVSSFNPTSEIDPNSSTPSLPPKCLQTLKVSTTDIVCLEGVHGKLWAGSRNGFISAYDVEQRPWMVTNVWKHGGYVGSEVEGDRKGLPVLRLLVDYADLEKNERLTVVSVGRDQVIRFWDAFLSSDWIDNALEKREKEFSSFRPMKVLVCTWNIDAAKPETLNSVDNAGGVDNVGFLDNVLSSVERPDILVFGFQEVIDLESKKMTAKTVLFGSDNAHKVSRSYKLWYDRLVYAVRVAMPPDCPYSVIHTENLVGLFTCIFIRSSEKESMSSMAITTVKRGMGGHYGNKGAIVSRFVLDDSSFCFINCHLAAGQSEKAARNSDLAAVLEERSVFPEALNADQAVVFVGGGDGSMILDHEFVFLNGDLNYRIDQRREAVISSIRAGDLQYLLNHDQLLKEMTTNRAFRLRIFHEAPITFLPTYKYDRHSNEYDTSEKRRIPAWCDRILWRCRDASRVETLHYRRYEVNVSDHRPVSAGFVVRLKKVDYAARGLVESDVSRQWLQEERRLVQQNRLFYAELGWI</sequence>
<organism evidence="3 4">
    <name type="scientific">Tulasnella calospora MUT 4182</name>
    <dbReference type="NCBI Taxonomy" id="1051891"/>
    <lineage>
        <taxon>Eukaryota</taxon>
        <taxon>Fungi</taxon>
        <taxon>Dikarya</taxon>
        <taxon>Basidiomycota</taxon>
        <taxon>Agaricomycotina</taxon>
        <taxon>Agaricomycetes</taxon>
        <taxon>Cantharellales</taxon>
        <taxon>Tulasnellaceae</taxon>
        <taxon>Tulasnella</taxon>
    </lineage>
</organism>
<dbReference type="PANTHER" id="PTHR11200:SF240">
    <property type="entry name" value="INOSITOL POLYPHOSPHATE 5-PHOSPHATASE C9G1.10C-RELATED"/>
    <property type="match status" value="1"/>
</dbReference>
<evidence type="ECO:0000313" key="4">
    <source>
        <dbReference type="Proteomes" id="UP000054248"/>
    </source>
</evidence>
<feature type="region of interest" description="Disordered" evidence="1">
    <location>
        <begin position="143"/>
        <end position="163"/>
    </location>
</feature>
<dbReference type="InterPro" id="IPR036322">
    <property type="entry name" value="WD40_repeat_dom_sf"/>
</dbReference>
<reference evidence="4" key="2">
    <citation type="submission" date="2015-01" db="EMBL/GenBank/DDBJ databases">
        <title>Evolutionary Origins and Diversification of the Mycorrhizal Mutualists.</title>
        <authorList>
            <consortium name="DOE Joint Genome Institute"/>
            <consortium name="Mycorrhizal Genomics Consortium"/>
            <person name="Kohler A."/>
            <person name="Kuo A."/>
            <person name="Nagy L.G."/>
            <person name="Floudas D."/>
            <person name="Copeland A."/>
            <person name="Barry K.W."/>
            <person name="Cichocki N."/>
            <person name="Veneault-Fourrey C."/>
            <person name="LaButti K."/>
            <person name="Lindquist E.A."/>
            <person name="Lipzen A."/>
            <person name="Lundell T."/>
            <person name="Morin E."/>
            <person name="Murat C."/>
            <person name="Riley R."/>
            <person name="Ohm R."/>
            <person name="Sun H."/>
            <person name="Tunlid A."/>
            <person name="Henrissat B."/>
            <person name="Grigoriev I.V."/>
            <person name="Hibbett D.S."/>
            <person name="Martin F."/>
        </authorList>
    </citation>
    <scope>NUCLEOTIDE SEQUENCE [LARGE SCALE GENOMIC DNA]</scope>
    <source>
        <strain evidence="4">MUT 4182</strain>
    </source>
</reference>
<dbReference type="InterPro" id="IPR015943">
    <property type="entry name" value="WD40/YVTN_repeat-like_dom_sf"/>
</dbReference>
<accession>A0A0C3LEM8</accession>
<reference evidence="3 4" key="1">
    <citation type="submission" date="2014-04" db="EMBL/GenBank/DDBJ databases">
        <authorList>
            <consortium name="DOE Joint Genome Institute"/>
            <person name="Kuo A."/>
            <person name="Girlanda M."/>
            <person name="Perotto S."/>
            <person name="Kohler A."/>
            <person name="Nagy L.G."/>
            <person name="Floudas D."/>
            <person name="Copeland A."/>
            <person name="Barry K.W."/>
            <person name="Cichocki N."/>
            <person name="Veneault-Fourrey C."/>
            <person name="LaButti K."/>
            <person name="Lindquist E.A."/>
            <person name="Lipzen A."/>
            <person name="Lundell T."/>
            <person name="Morin E."/>
            <person name="Murat C."/>
            <person name="Sun H."/>
            <person name="Tunlid A."/>
            <person name="Henrissat B."/>
            <person name="Grigoriev I.V."/>
            <person name="Hibbett D.S."/>
            <person name="Martin F."/>
            <person name="Nordberg H.P."/>
            <person name="Cantor M.N."/>
            <person name="Hua S.X."/>
        </authorList>
    </citation>
    <scope>NUCLEOTIDE SEQUENCE [LARGE SCALE GENOMIC DNA]</scope>
    <source>
        <strain evidence="3 4">MUT 4182</strain>
    </source>
</reference>
<feature type="domain" description="Inositol polyphosphate-related phosphatase" evidence="2">
    <location>
        <begin position="351"/>
        <end position="694"/>
    </location>
</feature>
<gene>
    <name evidence="3" type="ORF">M407DRAFT_82236</name>
</gene>
<dbReference type="SUPFAM" id="SSF50978">
    <property type="entry name" value="WD40 repeat-like"/>
    <property type="match status" value="1"/>
</dbReference>
<evidence type="ECO:0000259" key="2">
    <source>
        <dbReference type="SMART" id="SM00128"/>
    </source>
</evidence>
<protein>
    <recommendedName>
        <fullName evidence="2">Inositol polyphosphate-related phosphatase domain-containing protein</fullName>
    </recommendedName>
</protein>
<dbReference type="Gene3D" id="2.130.10.10">
    <property type="entry name" value="YVTN repeat-like/Quinoprotein amine dehydrogenase"/>
    <property type="match status" value="1"/>
</dbReference>
<dbReference type="Pfam" id="PF22669">
    <property type="entry name" value="Exo_endo_phos2"/>
    <property type="match status" value="1"/>
</dbReference>
<dbReference type="GO" id="GO:0046856">
    <property type="term" value="P:phosphatidylinositol dephosphorylation"/>
    <property type="evidence" value="ECO:0007669"/>
    <property type="project" value="InterPro"/>
</dbReference>
<proteinExistence type="predicted"/>
<dbReference type="SUPFAM" id="SSF56219">
    <property type="entry name" value="DNase I-like"/>
    <property type="match status" value="1"/>
</dbReference>
<dbReference type="AlphaFoldDB" id="A0A0C3LEM8"/>
<evidence type="ECO:0000313" key="3">
    <source>
        <dbReference type="EMBL" id="KIO19887.1"/>
    </source>
</evidence>
<dbReference type="HOGENOM" id="CLU_002027_2_0_1"/>
<dbReference type="PANTHER" id="PTHR11200">
    <property type="entry name" value="INOSITOL 5-PHOSPHATASE"/>
    <property type="match status" value="1"/>
</dbReference>
<dbReference type="InterPro" id="IPR046985">
    <property type="entry name" value="IP5"/>
</dbReference>
<feature type="compositionally biased region" description="Polar residues" evidence="1">
    <location>
        <begin position="147"/>
        <end position="158"/>
    </location>
</feature>
<dbReference type="InterPro" id="IPR036691">
    <property type="entry name" value="Endo/exonu/phosph_ase_sf"/>
</dbReference>